<dbReference type="PANTHER" id="PTHR43943:SF2">
    <property type="entry name" value="DEHYDROGENASE_REDUCTASE 4"/>
    <property type="match status" value="1"/>
</dbReference>
<keyword evidence="2 3" id="KW-0560">Oxidoreductase</keyword>
<evidence type="ECO:0000313" key="3">
    <source>
        <dbReference type="EMBL" id="CDZ88420.1"/>
    </source>
</evidence>
<dbReference type="PANTHER" id="PTHR43943">
    <property type="entry name" value="DEHYDROGENASE/REDUCTASE (SDR FAMILY) MEMBER 4"/>
    <property type="match status" value="1"/>
</dbReference>
<dbReference type="SUPFAM" id="SSF51735">
    <property type="entry name" value="NAD(P)-binding Rossmann-fold domains"/>
    <property type="match status" value="1"/>
</dbReference>
<organism evidence="3 4">
    <name type="scientific">Rhodococcus ruber</name>
    <dbReference type="NCBI Taxonomy" id="1830"/>
    <lineage>
        <taxon>Bacteria</taxon>
        <taxon>Bacillati</taxon>
        <taxon>Actinomycetota</taxon>
        <taxon>Actinomycetes</taxon>
        <taxon>Mycobacteriales</taxon>
        <taxon>Nocardiaceae</taxon>
        <taxon>Rhodococcus</taxon>
    </lineage>
</organism>
<dbReference type="PRINTS" id="PR00080">
    <property type="entry name" value="SDRFAMILY"/>
</dbReference>
<dbReference type="AlphaFoldDB" id="A0A098BJK3"/>
<dbReference type="Pfam" id="PF13561">
    <property type="entry name" value="adh_short_C2"/>
    <property type="match status" value="1"/>
</dbReference>
<dbReference type="PROSITE" id="PS00061">
    <property type="entry name" value="ADH_SHORT"/>
    <property type="match status" value="1"/>
</dbReference>
<comment type="similarity">
    <text evidence="1">Belongs to the short-chain dehydrogenases/reductases (SDR) family.</text>
</comment>
<dbReference type="NCBIfam" id="NF005559">
    <property type="entry name" value="PRK07231.1"/>
    <property type="match status" value="1"/>
</dbReference>
<sequence length="291" mass="29757">MMPQGQAHEPFILPSAAPTPDVRCATFPGMTTSPLYPAGSDLTGRTALVTGASRGIGKAIAAALLARGANVALTARKAEPLAEAAGELRAIGHRGRVLELPGNAGDAEARAEAVRRTVTELGTLDILINNTGINPVFGALMDADLDAVRKIFDVNVVAALGFVQQAYRAWMGEHGGSVVNIASVAGLRSTGVIAAYGASKAALIRLTEELAWQLGPGVRVNAVAPGVVKTKFAAALVADGEDSAAARYPMRRLGTPADVAELVAFLVSDAAGWITGETVRVDGGLLATGAM</sequence>
<dbReference type="EMBL" id="CCSD01000052">
    <property type="protein sequence ID" value="CDZ88420.1"/>
    <property type="molecule type" value="Genomic_DNA"/>
</dbReference>
<dbReference type="InterPro" id="IPR020904">
    <property type="entry name" value="Sc_DH/Rdtase_CS"/>
</dbReference>
<reference evidence="3 4" key="1">
    <citation type="journal article" date="2014" name="Genome Announc.">
        <title>Draft Genome Sequence of Propane- and Butane-Oxidizing Actinobacterium Rhodococcus ruber IEGM 231.</title>
        <authorList>
            <person name="Ivshina I.B."/>
            <person name="Kuyukina M.S."/>
            <person name="Krivoruchko A.V."/>
            <person name="Barbe V."/>
            <person name="Fischer C."/>
        </authorList>
    </citation>
    <scope>NUCLEOTIDE SEQUENCE [LARGE SCALE GENOMIC DNA]</scope>
</reference>
<dbReference type="CDD" id="cd05233">
    <property type="entry name" value="SDR_c"/>
    <property type="match status" value="1"/>
</dbReference>
<protein>
    <submittedName>
        <fullName evidence="3">3-oxoacyl-(Acyl-carrier-protein) reductase</fullName>
        <ecNumber evidence="3">1.1.1.100</ecNumber>
    </submittedName>
</protein>
<dbReference type="Proteomes" id="UP000042997">
    <property type="component" value="Unassembled WGS sequence"/>
</dbReference>
<proteinExistence type="inferred from homology"/>
<accession>A0A098BJK3</accession>
<dbReference type="Gene3D" id="3.40.50.720">
    <property type="entry name" value="NAD(P)-binding Rossmann-like Domain"/>
    <property type="match status" value="1"/>
</dbReference>
<evidence type="ECO:0000256" key="1">
    <source>
        <dbReference type="ARBA" id="ARBA00006484"/>
    </source>
</evidence>
<gene>
    <name evidence="3" type="primary">fabG</name>
    <name evidence="3" type="ORF">RHRU231_410020</name>
</gene>
<dbReference type="EC" id="1.1.1.100" evidence="3"/>
<evidence type="ECO:0000256" key="2">
    <source>
        <dbReference type="ARBA" id="ARBA00023002"/>
    </source>
</evidence>
<dbReference type="eggNOG" id="COG1028">
    <property type="taxonomic scope" value="Bacteria"/>
</dbReference>
<dbReference type="InterPro" id="IPR036291">
    <property type="entry name" value="NAD(P)-bd_dom_sf"/>
</dbReference>
<evidence type="ECO:0000313" key="4">
    <source>
        <dbReference type="Proteomes" id="UP000042997"/>
    </source>
</evidence>
<dbReference type="PRINTS" id="PR00081">
    <property type="entry name" value="GDHRDH"/>
</dbReference>
<dbReference type="GO" id="GO:0004316">
    <property type="term" value="F:3-oxoacyl-[acyl-carrier-protein] reductase (NADPH) activity"/>
    <property type="evidence" value="ECO:0007669"/>
    <property type="project" value="UniProtKB-EC"/>
</dbReference>
<dbReference type="FunFam" id="3.40.50.720:FF:000084">
    <property type="entry name" value="Short-chain dehydrogenase reductase"/>
    <property type="match status" value="1"/>
</dbReference>
<name>A0A098BJK3_9NOCA</name>
<dbReference type="InterPro" id="IPR002347">
    <property type="entry name" value="SDR_fam"/>
</dbReference>